<dbReference type="GO" id="GO:0005615">
    <property type="term" value="C:extracellular space"/>
    <property type="evidence" value="ECO:0007669"/>
    <property type="project" value="TreeGrafter"/>
</dbReference>
<dbReference type="GO" id="GO:0005549">
    <property type="term" value="F:odorant binding"/>
    <property type="evidence" value="ECO:0007669"/>
    <property type="project" value="InterPro"/>
</dbReference>
<sequence length="145" mass="15681">MYSVLALILVVCASLTRGDEEGSVMVMNAFKKCNAENPLSDDEMKQIKAKQGVPQSHNAKCMMACMMKEGKMLSDGVYHKDNAMLFADILNKDNPEQAAKAKQLVETCTNQVGSNSGGDDCEFAFKMATCAAAEAERLGIVCPDM</sequence>
<dbReference type="SMART" id="SM00708">
    <property type="entry name" value="PhBP"/>
    <property type="match status" value="1"/>
</dbReference>
<protein>
    <submittedName>
        <fullName evidence="3">Odorant binding protein 5</fullName>
    </submittedName>
</protein>
<keyword evidence="1 2" id="KW-0732">Signal</keyword>
<feature type="signal peptide" evidence="2">
    <location>
        <begin position="1"/>
        <end position="18"/>
    </location>
</feature>
<evidence type="ECO:0000256" key="1">
    <source>
        <dbReference type="ARBA" id="ARBA00022729"/>
    </source>
</evidence>
<dbReference type="InterPro" id="IPR006170">
    <property type="entry name" value="PBP/GOBP"/>
</dbReference>
<dbReference type="Pfam" id="PF01395">
    <property type="entry name" value="PBP_GOBP"/>
    <property type="match status" value="1"/>
</dbReference>
<dbReference type="Gene3D" id="1.10.238.20">
    <property type="entry name" value="Pheromone/general odorant binding protein domain"/>
    <property type="match status" value="1"/>
</dbReference>
<reference evidence="3" key="1">
    <citation type="submission" date="2016-10" db="EMBL/GenBank/DDBJ databases">
        <authorList>
            <person name="Varghese N."/>
        </authorList>
    </citation>
    <scope>NUCLEOTIDE SEQUENCE</scope>
</reference>
<evidence type="ECO:0000256" key="2">
    <source>
        <dbReference type="SAM" id="SignalP"/>
    </source>
</evidence>
<proteinExistence type="evidence at transcript level"/>
<dbReference type="EMBL" id="KY056627">
    <property type="protein sequence ID" value="ARO46434.1"/>
    <property type="molecule type" value="mRNA"/>
</dbReference>
<organism evidence="3">
    <name type="scientific">Pachypeltis micranthus</name>
    <dbReference type="NCBI Taxonomy" id="1983339"/>
    <lineage>
        <taxon>Eukaryota</taxon>
        <taxon>Metazoa</taxon>
        <taxon>Ecdysozoa</taxon>
        <taxon>Arthropoda</taxon>
        <taxon>Hexapoda</taxon>
        <taxon>Insecta</taxon>
        <taxon>Pterygota</taxon>
        <taxon>Neoptera</taxon>
        <taxon>Paraneoptera</taxon>
        <taxon>Hemiptera</taxon>
        <taxon>Heteroptera</taxon>
        <taxon>Panheteroptera</taxon>
        <taxon>Cimicomorpha</taxon>
        <taxon>Miridae</taxon>
        <taxon>Monaloniini</taxon>
        <taxon>Pachypeltis</taxon>
    </lineage>
</organism>
<dbReference type="GO" id="GO:0007608">
    <property type="term" value="P:sensory perception of smell"/>
    <property type="evidence" value="ECO:0007669"/>
    <property type="project" value="TreeGrafter"/>
</dbReference>
<evidence type="ECO:0000313" key="3">
    <source>
        <dbReference type="EMBL" id="ARO46434.1"/>
    </source>
</evidence>
<dbReference type="PANTHER" id="PTHR11857">
    <property type="entry name" value="ODORANT BINDING PROTEIN-RELATED"/>
    <property type="match status" value="1"/>
</dbReference>
<name>A0A1W6QYN2_9HEMI</name>
<dbReference type="SUPFAM" id="SSF47565">
    <property type="entry name" value="Insect pheromone/odorant-binding proteins"/>
    <property type="match status" value="1"/>
</dbReference>
<dbReference type="CDD" id="cd23992">
    <property type="entry name" value="PBP_GOBP"/>
    <property type="match status" value="1"/>
</dbReference>
<reference evidence="3" key="2">
    <citation type="journal article" date="2017" name="J. Asia-Pac. Entomol.">
        <title>Chemosensory genes from Pachypeltis micranthus, a natural enemy of the climbing hemp vine.</title>
        <authorList>
            <person name="Liu N.-Y."/>
            <person name="Zhu J.-Y."/>
            <person name="Ji M."/>
            <person name="Yang B."/>
            <person name="Ze S.-Z."/>
        </authorList>
    </citation>
    <scope>NUCLEOTIDE SEQUENCE</scope>
</reference>
<dbReference type="InterPro" id="IPR036728">
    <property type="entry name" value="PBP_GOBP_sf"/>
</dbReference>
<accession>A0A1W6QYN2</accession>
<feature type="chain" id="PRO_5013252800" evidence="2">
    <location>
        <begin position="19"/>
        <end position="145"/>
    </location>
</feature>
<dbReference type="AlphaFoldDB" id="A0A1W6QYN2"/>